<dbReference type="SUPFAM" id="SSF53822">
    <property type="entry name" value="Periplasmic binding protein-like I"/>
    <property type="match status" value="1"/>
</dbReference>
<dbReference type="Gene3D" id="3.40.50.2300">
    <property type="match status" value="2"/>
</dbReference>
<comment type="subcellular location">
    <subcellularLocation>
        <location evidence="1">Cell membrane</location>
        <topology evidence="1">Lipid-anchor</topology>
    </subcellularLocation>
</comment>
<keyword evidence="5" id="KW-0472">Membrane</keyword>
<dbReference type="PANTHER" id="PTHR34296:SF2">
    <property type="entry name" value="ABC TRANSPORTER GUANOSINE-BINDING PROTEIN NUPN"/>
    <property type="match status" value="1"/>
</dbReference>
<keyword evidence="6" id="KW-0449">Lipoprotein</keyword>
<protein>
    <submittedName>
        <fullName evidence="9">Guanosine ABC transporter substrate-binding protein NupN</fullName>
    </submittedName>
</protein>
<dbReference type="InterPro" id="IPR050957">
    <property type="entry name" value="BMP_lipoprotein"/>
</dbReference>
<dbReference type="EMBL" id="BAAADJ010000022">
    <property type="protein sequence ID" value="GAA0332293.1"/>
    <property type="molecule type" value="Genomic_DNA"/>
</dbReference>
<evidence type="ECO:0000256" key="7">
    <source>
        <dbReference type="SAM" id="SignalP"/>
    </source>
</evidence>
<dbReference type="PANTHER" id="PTHR34296">
    <property type="entry name" value="TRANSCRIPTIONAL ACTIVATOR PROTEIN MED"/>
    <property type="match status" value="1"/>
</dbReference>
<reference evidence="10" key="1">
    <citation type="journal article" date="2019" name="Int. J. Syst. Evol. Microbiol.">
        <title>The Global Catalogue of Microorganisms (GCM) 10K type strain sequencing project: providing services to taxonomists for standard genome sequencing and annotation.</title>
        <authorList>
            <consortium name="The Broad Institute Genomics Platform"/>
            <consortium name="The Broad Institute Genome Sequencing Center for Infectious Disease"/>
            <person name="Wu L."/>
            <person name="Ma J."/>
        </authorList>
    </citation>
    <scope>NUCLEOTIDE SEQUENCE [LARGE SCALE GENOMIC DNA]</scope>
    <source>
        <strain evidence="10">JCM 9731</strain>
    </source>
</reference>
<proteinExistence type="inferred from homology"/>
<sequence length="366" mass="39254">MKKRKYGLVLSLVLAAGTFLGACGNAEKEEGTQGNNEGTEDAFTVAMVTDVGGVDDKSFNQSAWTGLKEFGSENGLEQGTSGYHYLQSKNDADYATNLNTLVREDFNLIYGIGYKLKDAITTVAGQRTDTNFAIVDDVVELDNVASITFKEHQGSFLVGVVAGLTTKTNKIGFVGGIDSELINKFEYGFRAGVQAVNPDATVDVTYAGAFDKPDQGKTIAATMYGSGVDVIYHASGATGNGVFTEAKDIKKNDPDREVWVIGVDMDQAPEGELTLDSGETVNVTLTSMVKRVDVAVKDLAEKAKNGEFPGGEIIEYGIDENGIGIAPTQDNLTEDILSAVEEWTGKIQSGEIEVPKNEEEFNNFEL</sequence>
<evidence type="ECO:0000313" key="9">
    <source>
        <dbReference type="EMBL" id="GAA0332293.1"/>
    </source>
</evidence>
<dbReference type="Pfam" id="PF02608">
    <property type="entry name" value="Bmp"/>
    <property type="match status" value="1"/>
</dbReference>
<accession>A0ABP3G0S7</accession>
<dbReference type="InterPro" id="IPR028082">
    <property type="entry name" value="Peripla_BP_I"/>
</dbReference>
<keyword evidence="10" id="KW-1185">Reference proteome</keyword>
<evidence type="ECO:0000256" key="3">
    <source>
        <dbReference type="ARBA" id="ARBA00022475"/>
    </source>
</evidence>
<evidence type="ECO:0000313" key="10">
    <source>
        <dbReference type="Proteomes" id="UP001500782"/>
    </source>
</evidence>
<feature type="chain" id="PRO_5046138596" evidence="7">
    <location>
        <begin position="22"/>
        <end position="366"/>
    </location>
</feature>
<feature type="domain" description="ABC transporter substrate-binding protein PnrA-like" evidence="8">
    <location>
        <begin position="44"/>
        <end position="358"/>
    </location>
</feature>
<keyword evidence="4 7" id="KW-0732">Signal</keyword>
<evidence type="ECO:0000256" key="6">
    <source>
        <dbReference type="ARBA" id="ARBA00023288"/>
    </source>
</evidence>
<feature type="signal peptide" evidence="7">
    <location>
        <begin position="1"/>
        <end position="21"/>
    </location>
</feature>
<comment type="similarity">
    <text evidence="2">Belongs to the BMP lipoprotein family.</text>
</comment>
<keyword evidence="3" id="KW-1003">Cell membrane</keyword>
<evidence type="ECO:0000256" key="4">
    <source>
        <dbReference type="ARBA" id="ARBA00022729"/>
    </source>
</evidence>
<dbReference type="CDD" id="cd06354">
    <property type="entry name" value="PBP1_PrnA-like"/>
    <property type="match status" value="1"/>
</dbReference>
<dbReference type="RefSeq" id="WP_343799305.1">
    <property type="nucleotide sequence ID" value="NZ_BAAADJ010000022.1"/>
</dbReference>
<organism evidence="9 10">
    <name type="scientific">Bacillus carboniphilus</name>
    <dbReference type="NCBI Taxonomy" id="86663"/>
    <lineage>
        <taxon>Bacteria</taxon>
        <taxon>Bacillati</taxon>
        <taxon>Bacillota</taxon>
        <taxon>Bacilli</taxon>
        <taxon>Bacillales</taxon>
        <taxon>Bacillaceae</taxon>
        <taxon>Bacillus</taxon>
    </lineage>
</organism>
<evidence type="ECO:0000256" key="2">
    <source>
        <dbReference type="ARBA" id="ARBA00008610"/>
    </source>
</evidence>
<dbReference type="Proteomes" id="UP001500782">
    <property type="component" value="Unassembled WGS sequence"/>
</dbReference>
<dbReference type="PROSITE" id="PS51257">
    <property type="entry name" value="PROKAR_LIPOPROTEIN"/>
    <property type="match status" value="1"/>
</dbReference>
<name>A0ABP3G0S7_9BACI</name>
<evidence type="ECO:0000256" key="1">
    <source>
        <dbReference type="ARBA" id="ARBA00004193"/>
    </source>
</evidence>
<evidence type="ECO:0000256" key="5">
    <source>
        <dbReference type="ARBA" id="ARBA00023136"/>
    </source>
</evidence>
<comment type="caution">
    <text evidence="9">The sequence shown here is derived from an EMBL/GenBank/DDBJ whole genome shotgun (WGS) entry which is preliminary data.</text>
</comment>
<dbReference type="InterPro" id="IPR003760">
    <property type="entry name" value="PnrA-like"/>
</dbReference>
<gene>
    <name evidence="9" type="primary">nupN</name>
    <name evidence="9" type="ORF">GCM10008967_23680</name>
</gene>
<evidence type="ECO:0000259" key="8">
    <source>
        <dbReference type="Pfam" id="PF02608"/>
    </source>
</evidence>